<evidence type="ECO:0000259" key="4">
    <source>
        <dbReference type="Pfam" id="PF02909"/>
    </source>
</evidence>
<feature type="domain" description="Tetracycline repressor TetR C-terminal" evidence="4">
    <location>
        <begin position="83"/>
        <end position="211"/>
    </location>
</feature>
<evidence type="ECO:0000313" key="5">
    <source>
        <dbReference type="EMBL" id="OKH94629.1"/>
    </source>
</evidence>
<dbReference type="SUPFAM" id="SSF48498">
    <property type="entry name" value="Tetracyclin repressor-like, C-terminal domain"/>
    <property type="match status" value="1"/>
</dbReference>
<keyword evidence="1" id="KW-0805">Transcription regulation</keyword>
<reference evidence="5 6" key="1">
    <citation type="submission" date="2015-06" db="EMBL/GenBank/DDBJ databases">
        <title>Cloning and characterization of the uncialamcin biosynthetic gene cluster.</title>
        <authorList>
            <person name="Yan X."/>
            <person name="Huang T."/>
            <person name="Ge H."/>
            <person name="Shen B."/>
        </authorList>
    </citation>
    <scope>NUCLEOTIDE SEQUENCE [LARGE SCALE GENOMIC DNA]</scope>
    <source>
        <strain evidence="5 6">DCA2648</strain>
    </source>
</reference>
<dbReference type="InterPro" id="IPR009057">
    <property type="entry name" value="Homeodomain-like_sf"/>
</dbReference>
<evidence type="ECO:0000256" key="3">
    <source>
        <dbReference type="SAM" id="MobiDB-lite"/>
    </source>
</evidence>
<dbReference type="Gene3D" id="1.10.357.10">
    <property type="entry name" value="Tetracycline Repressor, domain 2"/>
    <property type="match status" value="1"/>
</dbReference>
<name>A0A1Q4VA75_9ACTN</name>
<dbReference type="STRING" id="1048205.AB852_10355"/>
<feature type="region of interest" description="Disordered" evidence="3">
    <location>
        <begin position="1"/>
        <end position="20"/>
    </location>
</feature>
<evidence type="ECO:0000256" key="2">
    <source>
        <dbReference type="ARBA" id="ARBA00023163"/>
    </source>
</evidence>
<evidence type="ECO:0000313" key="6">
    <source>
        <dbReference type="Proteomes" id="UP000186455"/>
    </source>
</evidence>
<dbReference type="SUPFAM" id="SSF46689">
    <property type="entry name" value="Homeodomain-like"/>
    <property type="match status" value="1"/>
</dbReference>
<dbReference type="InterPro" id="IPR036271">
    <property type="entry name" value="Tet_transcr_reg_TetR-rel_C_sf"/>
</dbReference>
<dbReference type="Proteomes" id="UP000186455">
    <property type="component" value="Unassembled WGS sequence"/>
</dbReference>
<gene>
    <name evidence="5" type="ORF">AB852_10355</name>
</gene>
<keyword evidence="6" id="KW-1185">Reference proteome</keyword>
<dbReference type="EMBL" id="LFBV01000002">
    <property type="protein sequence ID" value="OKH94629.1"/>
    <property type="molecule type" value="Genomic_DNA"/>
</dbReference>
<organism evidence="5 6">
    <name type="scientific">Streptomyces uncialis</name>
    <dbReference type="NCBI Taxonomy" id="1048205"/>
    <lineage>
        <taxon>Bacteria</taxon>
        <taxon>Bacillati</taxon>
        <taxon>Actinomycetota</taxon>
        <taxon>Actinomycetes</taxon>
        <taxon>Kitasatosporales</taxon>
        <taxon>Streptomycetaceae</taxon>
        <taxon>Streptomyces</taxon>
    </lineage>
</organism>
<proteinExistence type="predicted"/>
<comment type="caution">
    <text evidence="5">The sequence shown here is derived from an EMBL/GenBank/DDBJ whole genome shotgun (WGS) entry which is preliminary data.</text>
</comment>
<evidence type="ECO:0000256" key="1">
    <source>
        <dbReference type="ARBA" id="ARBA00023015"/>
    </source>
</evidence>
<protein>
    <recommendedName>
        <fullName evidence="4">Tetracycline repressor TetR C-terminal domain-containing protein</fullName>
    </recommendedName>
</protein>
<dbReference type="GO" id="GO:0045892">
    <property type="term" value="P:negative regulation of DNA-templated transcription"/>
    <property type="evidence" value="ECO:0007669"/>
    <property type="project" value="InterPro"/>
</dbReference>
<keyword evidence="2" id="KW-0804">Transcription</keyword>
<dbReference type="InterPro" id="IPR004111">
    <property type="entry name" value="Repressor_TetR_C"/>
</dbReference>
<dbReference type="Pfam" id="PF02909">
    <property type="entry name" value="TetR_C_1"/>
    <property type="match status" value="1"/>
</dbReference>
<dbReference type="AlphaFoldDB" id="A0A1Q4VA75"/>
<accession>A0A1Q4VA75</accession>
<sequence>MVPSETSPRPGRRPGPKPRLSREKIIGAAVELGIEQVSVQAVATALNAAPASLYRYVDSLDDLIGAALETVFRAAPLPSPVLGWRRYLETEAATRFELLIRYAGLVPEHHTGLVGAATLRFERLVRDLTGLGFTLDEAVLAVDAVVDLIHDGATQTLRLRDPADPERRSTAITDSLALYTPEVRGAVERIASAPREHLWRKLDVVLDGLAVRLGTGADAGP</sequence>